<dbReference type="Proteomes" id="UP000183404">
    <property type="component" value="Unassembled WGS sequence"/>
</dbReference>
<dbReference type="RefSeq" id="WP_074592443.1">
    <property type="nucleotide sequence ID" value="NZ_FNBS01000019.1"/>
</dbReference>
<evidence type="ECO:0000313" key="2">
    <source>
        <dbReference type="Proteomes" id="UP000183404"/>
    </source>
</evidence>
<gene>
    <name evidence="1" type="ORF">SAMN04244560_01028</name>
</gene>
<protein>
    <submittedName>
        <fullName evidence="1">Uncharacterized protein</fullName>
    </submittedName>
</protein>
<reference evidence="1 2" key="1">
    <citation type="submission" date="2016-10" db="EMBL/GenBank/DDBJ databases">
        <authorList>
            <person name="de Groot N.N."/>
        </authorList>
    </citation>
    <scope>NUCLEOTIDE SEQUENCE [LARGE SCALE GENOMIC DNA]</scope>
    <source>
        <strain evidence="1 2">DSM 569</strain>
    </source>
</reference>
<name>A0A1G7MUK5_THETY</name>
<accession>A0A1G7MUK5</accession>
<evidence type="ECO:0000313" key="1">
    <source>
        <dbReference type="EMBL" id="SDF65424.1"/>
    </source>
</evidence>
<organism evidence="1 2">
    <name type="scientific">Thermoanaerobacter thermohydrosulfuricus</name>
    <name type="common">Clostridium thermohydrosulfuricum</name>
    <dbReference type="NCBI Taxonomy" id="1516"/>
    <lineage>
        <taxon>Bacteria</taxon>
        <taxon>Bacillati</taxon>
        <taxon>Bacillota</taxon>
        <taxon>Clostridia</taxon>
        <taxon>Thermoanaerobacterales</taxon>
        <taxon>Thermoanaerobacteraceae</taxon>
        <taxon>Thermoanaerobacter</taxon>
    </lineage>
</organism>
<sequence length="106" mass="12544">MDVKKLFVADCRGQIYEAEIFCEEKEKYYEIWKVLHESVQKNFPLKIETLTFIKDWSGWRLNILEEDDFGNIIREESIKLPGETSGGEYITFDRKEAEMKRGVMAV</sequence>
<dbReference type="EMBL" id="FNBS01000019">
    <property type="protein sequence ID" value="SDF65424.1"/>
    <property type="molecule type" value="Genomic_DNA"/>
</dbReference>
<dbReference type="AlphaFoldDB" id="A0A1G7MUK5"/>
<proteinExistence type="predicted"/>